<gene>
    <name evidence="1" type="ORF">CAK95_00345</name>
</gene>
<dbReference type="Gene3D" id="3.10.180.10">
    <property type="entry name" value="2,3-Dihydroxybiphenyl 1,2-Dioxygenase, domain 1"/>
    <property type="match status" value="2"/>
</dbReference>
<evidence type="ECO:0000313" key="1">
    <source>
        <dbReference type="EMBL" id="ARP97695.1"/>
    </source>
</evidence>
<dbReference type="KEGG" id="psin:CAK95_00345"/>
<dbReference type="Proteomes" id="UP000194137">
    <property type="component" value="Chromosome"/>
</dbReference>
<dbReference type="SUPFAM" id="SSF54593">
    <property type="entry name" value="Glyoxalase/Bleomycin resistance protein/Dihydroxybiphenyl dioxygenase"/>
    <property type="match status" value="1"/>
</dbReference>
<protein>
    <submittedName>
        <fullName evidence="1">Glyoxalase</fullName>
    </submittedName>
</protein>
<sequence>MIGVKKISHASYETPDLERQIEYYTDILGLSLIARERDAVYLASTIEHHSVILRHGSHPRCTRIGFQLGADDDLDAFEKQTAAHGIRVTRKKDAEPTIDDMVSFEDLKGTVMEVFKRPEPLHQPFRSQGVVPHKLGHIAFHVADVKAITRFYCDVLGFRVSDWMGDYFSFLRCGKDHHTINLVETGTNKHFHTAFELRDWGHMQTALDWLSRNGYRTLWGPGRHGIGHNLFSYHRSPNGMITELFAELDQMNEEFGYFEPRPWHRDNPQRPKTWPKTPEAANLWGPMPPDEMME</sequence>
<evidence type="ECO:0000313" key="2">
    <source>
        <dbReference type="Proteomes" id="UP000194137"/>
    </source>
</evidence>
<dbReference type="Pfam" id="PF00903">
    <property type="entry name" value="Glyoxalase"/>
    <property type="match status" value="2"/>
</dbReference>
<dbReference type="AlphaFoldDB" id="A0A1W6ZKB5"/>
<dbReference type="PANTHER" id="PTHR21366:SF14">
    <property type="entry name" value="GLYOXALASE DOMAIN-CONTAINING PROTEIN 5"/>
    <property type="match status" value="1"/>
</dbReference>
<dbReference type="STRING" id="1235591.CAK95_00345"/>
<dbReference type="InterPro" id="IPR050383">
    <property type="entry name" value="GlyoxalaseI/FosfomycinResist"/>
</dbReference>
<dbReference type="PROSITE" id="PS51819">
    <property type="entry name" value="VOC"/>
    <property type="match status" value="2"/>
</dbReference>
<dbReference type="OrthoDB" id="9803142at2"/>
<accession>A0A1W6ZKB5</accession>
<reference evidence="1 2" key="1">
    <citation type="submission" date="2017-05" db="EMBL/GenBank/DDBJ databases">
        <title>Full genome sequence of Pseudorhodoplanes sinuspersici.</title>
        <authorList>
            <person name="Dastgheib S.M.M."/>
            <person name="Shavandi M."/>
            <person name="Tirandaz H."/>
        </authorList>
    </citation>
    <scope>NUCLEOTIDE SEQUENCE [LARGE SCALE GENOMIC DNA]</scope>
    <source>
        <strain evidence="1 2">RIPI110</strain>
    </source>
</reference>
<dbReference type="InterPro" id="IPR037523">
    <property type="entry name" value="VOC_core"/>
</dbReference>
<dbReference type="EMBL" id="CP021112">
    <property type="protein sequence ID" value="ARP97695.1"/>
    <property type="molecule type" value="Genomic_DNA"/>
</dbReference>
<dbReference type="PANTHER" id="PTHR21366">
    <property type="entry name" value="GLYOXALASE FAMILY PROTEIN"/>
    <property type="match status" value="1"/>
</dbReference>
<organism evidence="1 2">
    <name type="scientific">Pseudorhodoplanes sinuspersici</name>
    <dbReference type="NCBI Taxonomy" id="1235591"/>
    <lineage>
        <taxon>Bacteria</taxon>
        <taxon>Pseudomonadati</taxon>
        <taxon>Pseudomonadota</taxon>
        <taxon>Alphaproteobacteria</taxon>
        <taxon>Hyphomicrobiales</taxon>
        <taxon>Pseudorhodoplanes</taxon>
    </lineage>
</organism>
<name>A0A1W6ZKB5_9HYPH</name>
<dbReference type="RefSeq" id="WP_086086015.1">
    <property type="nucleotide sequence ID" value="NZ_CP021112.1"/>
</dbReference>
<proteinExistence type="predicted"/>
<dbReference type="InterPro" id="IPR029068">
    <property type="entry name" value="Glyas_Bleomycin-R_OHBP_Dase"/>
</dbReference>
<dbReference type="CDD" id="cd08343">
    <property type="entry name" value="ED_TypeI_classII_C"/>
    <property type="match status" value="1"/>
</dbReference>
<dbReference type="InterPro" id="IPR004360">
    <property type="entry name" value="Glyas_Fos-R_dOase_dom"/>
</dbReference>
<keyword evidence="2" id="KW-1185">Reference proteome</keyword>